<keyword evidence="1" id="KW-0732">Signal</keyword>
<name>A0ABQ0CZT6_9HYPO</name>
<proteinExistence type="predicted"/>
<protein>
    <submittedName>
        <fullName evidence="2">Uncharacterized protein</fullName>
    </submittedName>
</protein>
<keyword evidence="3" id="KW-1185">Reference proteome</keyword>
<dbReference type="Proteomes" id="UP001562357">
    <property type="component" value="Unassembled WGS sequence"/>
</dbReference>
<gene>
    <name evidence="2" type="primary">g7188</name>
    <name evidence="2" type="ORF">EsDP_00007188</name>
</gene>
<accession>A0ABQ0CZT6</accession>
<feature type="signal peptide" evidence="1">
    <location>
        <begin position="1"/>
        <end position="17"/>
    </location>
</feature>
<dbReference type="EMBL" id="BAAFGZ010000550">
    <property type="protein sequence ID" value="GAB0138969.1"/>
    <property type="molecule type" value="Genomic_DNA"/>
</dbReference>
<reference evidence="3" key="1">
    <citation type="submission" date="2024-06" db="EMBL/GenBank/DDBJ databases">
        <title>Draft Genome Sequences of Epichloe bromicola Strains Isolated from Elymus ciliaris.</title>
        <authorList>
            <consortium name="Epichloe bromicola genome sequencing consortium"/>
            <person name="Miura A."/>
            <person name="Imano S."/>
            <person name="Ashida A."/>
            <person name="Sato I."/>
            <person name="Chiba S."/>
            <person name="Tanaka A."/>
            <person name="Camagna M."/>
            <person name="Takemoto D."/>
        </authorList>
    </citation>
    <scope>NUCLEOTIDE SEQUENCE [LARGE SCALE GENOMIC DNA]</scope>
    <source>
        <strain evidence="3">DP</strain>
    </source>
</reference>
<evidence type="ECO:0000256" key="1">
    <source>
        <dbReference type="SAM" id="SignalP"/>
    </source>
</evidence>
<comment type="caution">
    <text evidence="2">The sequence shown here is derived from an EMBL/GenBank/DDBJ whole genome shotgun (WGS) entry which is preliminary data.</text>
</comment>
<evidence type="ECO:0000313" key="2">
    <source>
        <dbReference type="EMBL" id="GAB0138969.1"/>
    </source>
</evidence>
<sequence>MRLSTIAALASAAAVSASPIEKRQVGGVLLCTGVNATGTCKYQVYPLNQCQQLEKPFYQNTSTFAVDGEDFECNPRLVDCGGPICTSPTGCTLGPVDFNYKHKWNLDAGWDKYITSFDCHLKKTRK</sequence>
<feature type="chain" id="PRO_5047517223" evidence="1">
    <location>
        <begin position="18"/>
        <end position="126"/>
    </location>
</feature>
<evidence type="ECO:0000313" key="3">
    <source>
        <dbReference type="Proteomes" id="UP001562357"/>
    </source>
</evidence>
<organism evidence="2 3">
    <name type="scientific">Epichloe bromicola</name>
    <dbReference type="NCBI Taxonomy" id="79588"/>
    <lineage>
        <taxon>Eukaryota</taxon>
        <taxon>Fungi</taxon>
        <taxon>Dikarya</taxon>
        <taxon>Ascomycota</taxon>
        <taxon>Pezizomycotina</taxon>
        <taxon>Sordariomycetes</taxon>
        <taxon>Hypocreomycetidae</taxon>
        <taxon>Hypocreales</taxon>
        <taxon>Clavicipitaceae</taxon>
        <taxon>Epichloe</taxon>
    </lineage>
</organism>